<comment type="caution">
    <text evidence="1">The sequence shown here is derived from an EMBL/GenBank/DDBJ whole genome shotgun (WGS) entry which is preliminary data.</text>
</comment>
<evidence type="ECO:0000313" key="1">
    <source>
        <dbReference type="EMBL" id="KAB7757433.1"/>
    </source>
</evidence>
<proteinExistence type="predicted"/>
<evidence type="ECO:0000313" key="2">
    <source>
        <dbReference type="Proteomes" id="UP000325690"/>
    </source>
</evidence>
<name>A0A5N5V636_MYCPH</name>
<dbReference type="AlphaFoldDB" id="A0A5N5V636"/>
<keyword evidence="2" id="KW-1185">Reference proteome</keyword>
<accession>A0A5N5V636</accession>
<protein>
    <submittedName>
        <fullName evidence="1">Uncharacterized protein</fullName>
    </submittedName>
</protein>
<gene>
    <name evidence="1" type="ORF">MPHL21000_07555</name>
</gene>
<reference evidence="1 2" key="1">
    <citation type="submission" date="2012-10" db="EMBL/GenBank/DDBJ databases">
        <title>The draft sequence of the Mycobacterium pheli genome.</title>
        <authorList>
            <person name="Pettersson B.M.F."/>
            <person name="Das S."/>
            <person name="Dasgupta S."/>
            <person name="Bhattacharya A."/>
            <person name="Kirsebom L.A."/>
        </authorList>
    </citation>
    <scope>NUCLEOTIDE SEQUENCE [LARGE SCALE GENOMIC DNA]</scope>
    <source>
        <strain evidence="1 2">CCUG 21000</strain>
    </source>
</reference>
<dbReference type="Proteomes" id="UP000325690">
    <property type="component" value="Unassembled WGS sequence"/>
</dbReference>
<dbReference type="EMBL" id="ANBP01000008">
    <property type="protein sequence ID" value="KAB7757433.1"/>
    <property type="molecule type" value="Genomic_DNA"/>
</dbReference>
<organism evidence="1 2">
    <name type="scientific">Mycolicibacterium phlei DSM 43239 = CCUG 21000</name>
    <dbReference type="NCBI Taxonomy" id="1226750"/>
    <lineage>
        <taxon>Bacteria</taxon>
        <taxon>Bacillati</taxon>
        <taxon>Actinomycetota</taxon>
        <taxon>Actinomycetes</taxon>
        <taxon>Mycobacteriales</taxon>
        <taxon>Mycobacteriaceae</taxon>
        <taxon>Mycolicibacterium</taxon>
    </lineage>
</organism>
<sequence length="32" mass="3597">MSSGELAEILERLYDGGESNRAIVDSTPLMRW</sequence>